<dbReference type="SMART" id="SM00326">
    <property type="entry name" value="SH3"/>
    <property type="match status" value="1"/>
</dbReference>
<dbReference type="Proteomes" id="UP000012174">
    <property type="component" value="Unassembled WGS sequence"/>
</dbReference>
<feature type="compositionally biased region" description="Pro residues" evidence="3">
    <location>
        <begin position="119"/>
        <end position="128"/>
    </location>
</feature>
<dbReference type="SUPFAM" id="SSF50044">
    <property type="entry name" value="SH3-domain"/>
    <property type="match status" value="1"/>
</dbReference>
<feature type="region of interest" description="Disordered" evidence="3">
    <location>
        <begin position="193"/>
        <end position="272"/>
    </location>
</feature>
<reference evidence="6" key="1">
    <citation type="journal article" date="2013" name="Genome Announc.">
        <title>Draft genome sequence of the grapevine dieback fungus Eutypa lata UCR-EL1.</title>
        <authorList>
            <person name="Blanco-Ulate B."/>
            <person name="Rolshausen P.E."/>
            <person name="Cantu D."/>
        </authorList>
    </citation>
    <scope>NUCLEOTIDE SEQUENCE [LARGE SCALE GENOMIC DNA]</scope>
    <source>
        <strain evidence="6">UCR-EL1</strain>
    </source>
</reference>
<dbReference type="eggNOG" id="KOG3601">
    <property type="taxonomic scope" value="Eukaryota"/>
</dbReference>
<dbReference type="PROSITE" id="PS50002">
    <property type="entry name" value="SH3"/>
    <property type="match status" value="1"/>
</dbReference>
<dbReference type="Gene3D" id="2.30.30.40">
    <property type="entry name" value="SH3 Domains"/>
    <property type="match status" value="1"/>
</dbReference>
<evidence type="ECO:0000259" key="4">
    <source>
        <dbReference type="PROSITE" id="PS50002"/>
    </source>
</evidence>
<proteinExistence type="predicted"/>
<protein>
    <submittedName>
        <fullName evidence="5">Putative sh3 domain-containing protein</fullName>
    </submittedName>
</protein>
<evidence type="ECO:0000256" key="1">
    <source>
        <dbReference type="ARBA" id="ARBA00022443"/>
    </source>
</evidence>
<evidence type="ECO:0000256" key="2">
    <source>
        <dbReference type="PROSITE-ProRule" id="PRU00192"/>
    </source>
</evidence>
<dbReference type="OrthoDB" id="6250593at2759"/>
<accession>M7SU04</accession>
<evidence type="ECO:0000313" key="6">
    <source>
        <dbReference type="Proteomes" id="UP000012174"/>
    </source>
</evidence>
<gene>
    <name evidence="5" type="ORF">UCREL1_4977</name>
</gene>
<feature type="compositionally biased region" description="Pro residues" evidence="3">
    <location>
        <begin position="68"/>
        <end position="80"/>
    </location>
</feature>
<organism evidence="5 6">
    <name type="scientific">Eutypa lata (strain UCR-EL1)</name>
    <name type="common">Grapevine dieback disease fungus</name>
    <name type="synonym">Eutypa armeniacae</name>
    <dbReference type="NCBI Taxonomy" id="1287681"/>
    <lineage>
        <taxon>Eukaryota</taxon>
        <taxon>Fungi</taxon>
        <taxon>Dikarya</taxon>
        <taxon>Ascomycota</taxon>
        <taxon>Pezizomycotina</taxon>
        <taxon>Sordariomycetes</taxon>
        <taxon>Xylariomycetidae</taxon>
        <taxon>Xylariales</taxon>
        <taxon>Diatrypaceae</taxon>
        <taxon>Eutypa</taxon>
    </lineage>
</organism>
<dbReference type="EMBL" id="KB706316">
    <property type="protein sequence ID" value="EMR68013.1"/>
    <property type="molecule type" value="Genomic_DNA"/>
</dbReference>
<dbReference type="PANTHER" id="PTHR45929:SF7">
    <property type="entry name" value="LAS SEVENTEEN-BINDING PROTEIN 1"/>
    <property type="match status" value="1"/>
</dbReference>
<dbReference type="InterPro" id="IPR036028">
    <property type="entry name" value="SH3-like_dom_sf"/>
</dbReference>
<evidence type="ECO:0000313" key="5">
    <source>
        <dbReference type="EMBL" id="EMR68013.1"/>
    </source>
</evidence>
<name>M7SU04_EUTLA</name>
<dbReference type="HOGENOM" id="CLU_064525_1_0_1"/>
<feature type="domain" description="SH3" evidence="4">
    <location>
        <begin position="129"/>
        <end position="190"/>
    </location>
</feature>
<dbReference type="KEGG" id="ela:UCREL1_4977"/>
<dbReference type="OMA" id="EWWKGRN"/>
<dbReference type="STRING" id="1287681.M7SU04"/>
<sequence>MVTLDRQEIISTNKSLRLIKNELEHLLEKGVVNDDIFDQIHQLLPAESSLSRADGPTPQPQRSHPVAAAPPTPVSAPHTPPVNAMANLALHQNPNPTPAPPAYHQTGPPSLPVRGGGGAPPPPPPPSKPVLAHARALYRYQAADDRDLSFERDDRVAVHEYMNEDWWMGRNERTGAEGIFPKNYVHIDQDYKLHQQQSPAPPQQQQQYAGYGSPAPVGAAGGYPPPPGAGGQNPYNSHVPPMAVAHDNGGQQQQQQQEGGGGSSKLNEGGKKIGKKLGNAAIFGAGATMGSNLVNSIF</sequence>
<evidence type="ECO:0000256" key="3">
    <source>
        <dbReference type="SAM" id="MobiDB-lite"/>
    </source>
</evidence>
<dbReference type="PANTHER" id="PTHR45929">
    <property type="entry name" value="JAK PATHWAY SIGNAL TRANSDUCTION ADAPTOR MOLECULE"/>
    <property type="match status" value="1"/>
</dbReference>
<keyword evidence="1 2" id="KW-0728">SH3 domain</keyword>
<dbReference type="InterPro" id="IPR050670">
    <property type="entry name" value="STAM"/>
</dbReference>
<dbReference type="InterPro" id="IPR001452">
    <property type="entry name" value="SH3_domain"/>
</dbReference>
<feature type="region of interest" description="Disordered" evidence="3">
    <location>
        <begin position="49"/>
        <end position="130"/>
    </location>
</feature>
<feature type="compositionally biased region" description="Low complexity" evidence="3">
    <location>
        <begin position="195"/>
        <end position="218"/>
    </location>
</feature>
<dbReference type="CDD" id="cd00174">
    <property type="entry name" value="SH3"/>
    <property type="match status" value="1"/>
</dbReference>
<dbReference type="AlphaFoldDB" id="M7SU04"/>
<dbReference type="Pfam" id="PF00018">
    <property type="entry name" value="SH3_1"/>
    <property type="match status" value="1"/>
</dbReference>
<dbReference type="PRINTS" id="PR00452">
    <property type="entry name" value="SH3DOMAIN"/>
</dbReference>
<keyword evidence="6" id="KW-1185">Reference proteome</keyword>